<proteinExistence type="predicted"/>
<keyword evidence="1" id="KW-0472">Membrane</keyword>
<keyword evidence="3" id="KW-1185">Reference proteome</keyword>
<keyword evidence="1" id="KW-1133">Transmembrane helix</keyword>
<accession>A0A6G0T8M6</accession>
<evidence type="ECO:0008006" key="4">
    <source>
        <dbReference type="Google" id="ProtNLM"/>
    </source>
</evidence>
<gene>
    <name evidence="2" type="ORF">AGLY_013517</name>
</gene>
<feature type="transmembrane region" description="Helical" evidence="1">
    <location>
        <begin position="61"/>
        <end position="80"/>
    </location>
</feature>
<dbReference type="Proteomes" id="UP000475862">
    <property type="component" value="Unassembled WGS sequence"/>
</dbReference>
<name>A0A6G0T8M6_APHGL</name>
<comment type="caution">
    <text evidence="2">The sequence shown here is derived from an EMBL/GenBank/DDBJ whole genome shotgun (WGS) entry which is preliminary data.</text>
</comment>
<dbReference type="EMBL" id="VYZN01000054">
    <property type="protein sequence ID" value="KAE9526869.1"/>
    <property type="molecule type" value="Genomic_DNA"/>
</dbReference>
<organism evidence="2 3">
    <name type="scientific">Aphis glycines</name>
    <name type="common">Soybean aphid</name>
    <dbReference type="NCBI Taxonomy" id="307491"/>
    <lineage>
        <taxon>Eukaryota</taxon>
        <taxon>Metazoa</taxon>
        <taxon>Ecdysozoa</taxon>
        <taxon>Arthropoda</taxon>
        <taxon>Hexapoda</taxon>
        <taxon>Insecta</taxon>
        <taxon>Pterygota</taxon>
        <taxon>Neoptera</taxon>
        <taxon>Paraneoptera</taxon>
        <taxon>Hemiptera</taxon>
        <taxon>Sternorrhyncha</taxon>
        <taxon>Aphidomorpha</taxon>
        <taxon>Aphidoidea</taxon>
        <taxon>Aphididae</taxon>
        <taxon>Aphidini</taxon>
        <taxon>Aphis</taxon>
        <taxon>Aphis</taxon>
    </lineage>
</organism>
<protein>
    <recommendedName>
        <fullName evidence="4">HAT C-terminal dimerisation domain-containing protein</fullName>
    </recommendedName>
</protein>
<reference evidence="2 3" key="1">
    <citation type="submission" date="2019-08" db="EMBL/GenBank/DDBJ databases">
        <title>The genome of the soybean aphid Biotype 1, its phylome, world population structure and adaptation to the North American continent.</title>
        <authorList>
            <person name="Giordano R."/>
            <person name="Donthu R.K."/>
            <person name="Hernandez A.G."/>
            <person name="Wright C.L."/>
            <person name="Zimin A.V."/>
        </authorList>
    </citation>
    <scope>NUCLEOTIDE SEQUENCE [LARGE SCALE GENOMIC DNA]</scope>
    <source>
        <tissue evidence="2">Whole aphids</tissue>
    </source>
</reference>
<keyword evidence="1" id="KW-0812">Transmembrane</keyword>
<evidence type="ECO:0000256" key="1">
    <source>
        <dbReference type="SAM" id="Phobius"/>
    </source>
</evidence>
<dbReference type="AlphaFoldDB" id="A0A6G0T8M6"/>
<evidence type="ECO:0000313" key="2">
    <source>
        <dbReference type="EMBL" id="KAE9526869.1"/>
    </source>
</evidence>
<sequence>MSVSDLDNNINLDIKVPRHCGKQNKRVNVNTNQCHNNQKENKNILLRNSEGSDECIDFTTMYVFFCCLCTVHIINCLRWFPIMSKIVFKKFEKNKKKGTEIREFLLVLIEVKKKIKNHWTQFFFINVLSSNLYEICQNRKNVLREIIPLERIIPLNFNKYDDETILESAKIYANVIDMAKSPKSIKNDRQNSIVNTPQATVDTLFYCTDIVPNIKLLLQIFTILPVTTATSKCFFFYHKTTRNILKGRLA</sequence>
<evidence type="ECO:0000313" key="3">
    <source>
        <dbReference type="Proteomes" id="UP000475862"/>
    </source>
</evidence>